<evidence type="ECO:0000256" key="1">
    <source>
        <dbReference type="SAM" id="MobiDB-lite"/>
    </source>
</evidence>
<evidence type="ECO:0008006" key="3">
    <source>
        <dbReference type="Google" id="ProtNLM"/>
    </source>
</evidence>
<dbReference type="AlphaFoldDB" id="A0A0G4F481"/>
<feature type="region of interest" description="Disordered" evidence="1">
    <location>
        <begin position="1"/>
        <end position="21"/>
    </location>
</feature>
<gene>
    <name evidence="2" type="ORF">Cvel_14948</name>
</gene>
<dbReference type="SUPFAM" id="SSF53098">
    <property type="entry name" value="Ribonuclease H-like"/>
    <property type="match status" value="1"/>
</dbReference>
<sequence>MALDEAHKAKNLEGPNASKSGAQSTHYLGVFLRYVVKGEDGKNVTQSPLVGLALHLDETEADTEAHIDLVKAILWLYDLNLSDLNAVAANNTALNKKFAREIVRPFLGCNLHRLNLAVNVLFLQYNDIIEKVRQIMFHFKGQKARAHLRKHIPLTPVVSNAPRWTVKFAMVERLLKIYKHMIGDATLRREINTKGLVLTSTEEETRCTHS</sequence>
<dbReference type="EMBL" id="CDMZ01000094">
    <property type="protein sequence ID" value="CEM06537.1"/>
    <property type="molecule type" value="Genomic_DNA"/>
</dbReference>
<dbReference type="InterPro" id="IPR012337">
    <property type="entry name" value="RNaseH-like_sf"/>
</dbReference>
<dbReference type="PANTHER" id="PTHR40866:SF1">
    <property type="entry name" value="BED-TYPE DOMAIN-CONTAINING PROTEIN"/>
    <property type="match status" value="1"/>
</dbReference>
<organism evidence="2">
    <name type="scientific">Chromera velia CCMP2878</name>
    <dbReference type="NCBI Taxonomy" id="1169474"/>
    <lineage>
        <taxon>Eukaryota</taxon>
        <taxon>Sar</taxon>
        <taxon>Alveolata</taxon>
        <taxon>Colpodellida</taxon>
        <taxon>Chromeraceae</taxon>
        <taxon>Chromera</taxon>
    </lineage>
</organism>
<dbReference type="PANTHER" id="PTHR40866">
    <property type="entry name" value="BED-TYPE DOMAIN-CONTAINING PROTEIN"/>
    <property type="match status" value="1"/>
</dbReference>
<reference evidence="2" key="1">
    <citation type="submission" date="2014-11" db="EMBL/GenBank/DDBJ databases">
        <authorList>
            <person name="Otto D Thomas"/>
            <person name="Naeem Raeece"/>
        </authorList>
    </citation>
    <scope>NUCLEOTIDE SEQUENCE</scope>
</reference>
<proteinExistence type="predicted"/>
<protein>
    <recommendedName>
        <fullName evidence="3">DUF659 domain-containing protein</fullName>
    </recommendedName>
</protein>
<dbReference type="VEuPathDB" id="CryptoDB:Cvel_14948"/>
<evidence type="ECO:0000313" key="2">
    <source>
        <dbReference type="EMBL" id="CEM06537.1"/>
    </source>
</evidence>
<accession>A0A0G4F481</accession>
<name>A0A0G4F481_9ALVE</name>
<feature type="compositionally biased region" description="Basic and acidic residues" evidence="1">
    <location>
        <begin position="1"/>
        <end position="11"/>
    </location>
</feature>